<dbReference type="RefSeq" id="WP_185692607.1">
    <property type="nucleotide sequence ID" value="NZ_JACHVA010000080.1"/>
</dbReference>
<dbReference type="Gene3D" id="3.30.70.1290">
    <property type="entry name" value="Transposase IS200-like"/>
    <property type="match status" value="1"/>
</dbReference>
<name>A0A7X1AZU4_9BACT</name>
<keyword evidence="3" id="KW-1185">Reference proteome</keyword>
<evidence type="ECO:0000313" key="2">
    <source>
        <dbReference type="EMBL" id="MBC2601905.1"/>
    </source>
</evidence>
<accession>A0A7X1AZU4</accession>
<dbReference type="SUPFAM" id="SSF143422">
    <property type="entry name" value="Transposase IS200-like"/>
    <property type="match status" value="1"/>
</dbReference>
<dbReference type="SMART" id="SM01321">
    <property type="entry name" value="Y1_Tnp"/>
    <property type="match status" value="1"/>
</dbReference>
<dbReference type="GO" id="GO:0043565">
    <property type="term" value="F:sequence-specific DNA binding"/>
    <property type="evidence" value="ECO:0007669"/>
    <property type="project" value="TreeGrafter"/>
</dbReference>
<feature type="domain" description="Transposase IS200-like" evidence="1">
    <location>
        <begin position="31"/>
        <end position="194"/>
    </location>
</feature>
<gene>
    <name evidence="2" type="ORF">H5P30_08945</name>
</gene>
<comment type="caution">
    <text evidence="2">The sequence shown here is derived from an EMBL/GenBank/DDBJ whole genome shotgun (WGS) entry which is preliminary data.</text>
</comment>
<dbReference type="Proteomes" id="UP000525652">
    <property type="component" value="Unassembled WGS sequence"/>
</dbReference>
<dbReference type="InterPro" id="IPR002686">
    <property type="entry name" value="Transposase_17"/>
</dbReference>
<dbReference type="GO" id="GO:0006313">
    <property type="term" value="P:DNA transposition"/>
    <property type="evidence" value="ECO:0007669"/>
    <property type="project" value="InterPro"/>
</dbReference>
<dbReference type="EMBL" id="JACHVA010000080">
    <property type="protein sequence ID" value="MBC2601905.1"/>
    <property type="molecule type" value="Genomic_DNA"/>
</dbReference>
<dbReference type="GO" id="GO:0004803">
    <property type="term" value="F:transposase activity"/>
    <property type="evidence" value="ECO:0007669"/>
    <property type="project" value="InterPro"/>
</dbReference>
<evidence type="ECO:0000259" key="1">
    <source>
        <dbReference type="SMART" id="SM01321"/>
    </source>
</evidence>
<proteinExistence type="predicted"/>
<reference evidence="2 3" key="1">
    <citation type="submission" date="2020-07" db="EMBL/GenBank/DDBJ databases">
        <authorList>
            <person name="Feng X."/>
        </authorList>
    </citation>
    <scope>NUCLEOTIDE SEQUENCE [LARGE SCALE GENOMIC DNA]</scope>
    <source>
        <strain evidence="2 3">JCM14086</strain>
    </source>
</reference>
<protein>
    <submittedName>
        <fullName evidence="2">Transposase</fullName>
    </submittedName>
</protein>
<dbReference type="PANTHER" id="PTHR36966:SF1">
    <property type="entry name" value="REP-ASSOCIATED TYROSINE TRANSPOSASE"/>
    <property type="match status" value="1"/>
</dbReference>
<dbReference type="PANTHER" id="PTHR36966">
    <property type="entry name" value="REP-ASSOCIATED TYROSINE TRANSPOSASE"/>
    <property type="match status" value="1"/>
</dbReference>
<sequence length="214" mass="25674">MSRSISRDSAPFDWSTRFLGIYQDDLPHWVVEHGRYSVTLRCAGSLPSTTILQLEEQKRFLQTVEPKSPEAEKARRKVFLCLDEYLDRGWGFTPFSRLEVSKAFDVWLRKYKGDQLELSDFVIMPNHIHLLTRPIHLHSIEEFKRIWMRFKGRSARFLNQYLNRSGKFWQTYGYDRWIRNATEYQSWQKYLAQNPVKANLCRKSEDYPFLHLET</sequence>
<dbReference type="AlphaFoldDB" id="A0A7X1AZU4"/>
<evidence type="ECO:0000313" key="3">
    <source>
        <dbReference type="Proteomes" id="UP000525652"/>
    </source>
</evidence>
<dbReference type="InterPro" id="IPR052715">
    <property type="entry name" value="RAYT_transposase"/>
</dbReference>
<dbReference type="InterPro" id="IPR036515">
    <property type="entry name" value="Transposase_17_sf"/>
</dbReference>
<dbReference type="Pfam" id="PF01797">
    <property type="entry name" value="Y1_Tnp"/>
    <property type="match status" value="1"/>
</dbReference>
<organism evidence="2 3">
    <name type="scientific">Puniceicoccus vermicola</name>
    <dbReference type="NCBI Taxonomy" id="388746"/>
    <lineage>
        <taxon>Bacteria</taxon>
        <taxon>Pseudomonadati</taxon>
        <taxon>Verrucomicrobiota</taxon>
        <taxon>Opitutia</taxon>
        <taxon>Puniceicoccales</taxon>
        <taxon>Puniceicoccaceae</taxon>
        <taxon>Puniceicoccus</taxon>
    </lineage>
</organism>